<sequence>MNTLGYPLPVNDRILEITEARNIECSLVLVFSCAFCTRQNISLSIQDSVMSGLNTSASGSGKNAAAS</sequence>
<protein>
    <submittedName>
        <fullName evidence="1">Ribonuclease III domain-containing protein RNC1 chloroplastic</fullName>
    </submittedName>
</protein>
<gene>
    <name evidence="1" type="ORF">ZEAMMB73_Zm00001d012548</name>
</gene>
<reference evidence="1" key="1">
    <citation type="submission" date="2015-12" db="EMBL/GenBank/DDBJ databases">
        <title>Update maize B73 reference genome by single molecule sequencing technologies.</title>
        <authorList>
            <consortium name="Maize Genome Sequencing Project"/>
            <person name="Ware D."/>
        </authorList>
    </citation>
    <scope>NUCLEOTIDE SEQUENCE</scope>
    <source>
        <tissue evidence="1">Seedling</tissue>
    </source>
</reference>
<accession>A0A1D6G9Q2</accession>
<name>A0A1D6G9Q2_MAIZE</name>
<organism evidence="1">
    <name type="scientific">Zea mays</name>
    <name type="common">Maize</name>
    <dbReference type="NCBI Taxonomy" id="4577"/>
    <lineage>
        <taxon>Eukaryota</taxon>
        <taxon>Viridiplantae</taxon>
        <taxon>Streptophyta</taxon>
        <taxon>Embryophyta</taxon>
        <taxon>Tracheophyta</taxon>
        <taxon>Spermatophyta</taxon>
        <taxon>Magnoliopsida</taxon>
        <taxon>Liliopsida</taxon>
        <taxon>Poales</taxon>
        <taxon>Poaceae</taxon>
        <taxon>PACMAD clade</taxon>
        <taxon>Panicoideae</taxon>
        <taxon>Andropogonodae</taxon>
        <taxon>Andropogoneae</taxon>
        <taxon>Tripsacinae</taxon>
        <taxon>Zea</taxon>
    </lineage>
</organism>
<dbReference type="AlphaFoldDB" id="A0A1D6G9Q2"/>
<dbReference type="EMBL" id="CM000784">
    <property type="protein sequence ID" value="AQK99837.1"/>
    <property type="molecule type" value="Genomic_DNA"/>
</dbReference>
<proteinExistence type="predicted"/>
<evidence type="ECO:0000313" key="1">
    <source>
        <dbReference type="EMBL" id="AQK99837.1"/>
    </source>
</evidence>
<dbReference type="InParanoid" id="A0A1D6G9Q2"/>